<comment type="function">
    <text evidence="11">Core component of the SMC5-SMC6 complex, a complex involved in repair of DNA double-strand breaks by homologous recombination. The complex may promote sister chromatid homologous recombination by recruiting the SMC1-SMC3 cohesin complex to double-strand breaks. The complex is required for telomere maintenance via recombination and mediates sumoylation of shelterin complex (telosome) components. Required for sister chromatid cohesion during prometaphase and mitotic progression; the function seems to be independent of SMC6.</text>
</comment>
<keyword evidence="5" id="KW-0158">Chromosome</keyword>
<evidence type="ECO:0000256" key="11">
    <source>
        <dbReference type="ARBA" id="ARBA00054513"/>
    </source>
</evidence>
<protein>
    <recommendedName>
        <fullName evidence="4">Structural maintenance of chromosomes protein 5</fullName>
    </recommendedName>
</protein>
<dbReference type="GO" id="GO:0003697">
    <property type="term" value="F:single-stranded DNA binding"/>
    <property type="evidence" value="ECO:0007669"/>
    <property type="project" value="TreeGrafter"/>
</dbReference>
<dbReference type="GO" id="GO:0005524">
    <property type="term" value="F:ATP binding"/>
    <property type="evidence" value="ECO:0007669"/>
    <property type="project" value="UniProtKB-KW"/>
</dbReference>
<dbReference type="Pfam" id="PF02463">
    <property type="entry name" value="SMC_N"/>
    <property type="match status" value="1"/>
</dbReference>
<feature type="region of interest" description="Disordered" evidence="14">
    <location>
        <begin position="1"/>
        <end position="29"/>
    </location>
</feature>
<evidence type="ECO:0000313" key="16">
    <source>
        <dbReference type="Ensembl" id="ENSSFOP00015050526.1"/>
    </source>
</evidence>
<dbReference type="InterPro" id="IPR003395">
    <property type="entry name" value="RecF/RecN/SMC_N"/>
</dbReference>
<dbReference type="SUPFAM" id="SSF52540">
    <property type="entry name" value="P-loop containing nucleoside triphosphate hydrolases"/>
    <property type="match status" value="1"/>
</dbReference>
<reference evidence="16 17" key="1">
    <citation type="submission" date="2019-04" db="EMBL/GenBank/DDBJ databases">
        <authorList>
            <consortium name="Wellcome Sanger Institute Data Sharing"/>
        </authorList>
    </citation>
    <scope>NUCLEOTIDE SEQUENCE [LARGE SCALE GENOMIC DNA]</scope>
</reference>
<accession>A0A8C9VGD7</accession>
<dbReference type="GO" id="GO:0005634">
    <property type="term" value="C:nucleus"/>
    <property type="evidence" value="ECO:0007669"/>
    <property type="project" value="UniProtKB-SubCell"/>
</dbReference>
<keyword evidence="17" id="KW-1185">Reference proteome</keyword>
<feature type="coiled-coil region" evidence="13">
    <location>
        <begin position="748"/>
        <end position="789"/>
    </location>
</feature>
<evidence type="ECO:0000256" key="9">
    <source>
        <dbReference type="ARBA" id="ARBA00023054"/>
    </source>
</evidence>
<dbReference type="FunFam" id="3.40.50.300:FF:000793">
    <property type="entry name" value="Structural maintenance of chromosomes protein 5"/>
    <property type="match status" value="1"/>
</dbReference>
<evidence type="ECO:0000256" key="10">
    <source>
        <dbReference type="ARBA" id="ARBA00023242"/>
    </source>
</evidence>
<feature type="coiled-coil region" evidence="13">
    <location>
        <begin position="864"/>
        <end position="901"/>
    </location>
</feature>
<evidence type="ECO:0000256" key="3">
    <source>
        <dbReference type="ARBA" id="ARBA00010171"/>
    </source>
</evidence>
<sequence length="1076" mass="125431">MAADPRKRKLVGLGPEQETEPQGDRGPAGRFVEGSILRITMHNFLTYDHCEVYPGPNLNMIIGANGTGKSSIVCAICLGLAGKTATLGRGDKVGAQMRLTCNVLTCCLRLQCSCCRYRAVGNLVIFREMQVQNNQSTWTINGEHASQRVVEEAVKALRIQVGNLCQFLPQEKVGEFAKMSKVELLEATEKSVGPPEMYEIHCELKTFRSKERELENICKEKASFLEKAKQRNERNRQDVQRYYEKKRHLDRIKMLERKKPWVEYETSREQLEAVKREREQAKRELRALKEEQAPMLFQIQSVDARLKPLESQMRDKTTEIKDESQRCKQKQDLLERKRDIQQALSLKQMEEDDRQKRISNTRCIVAGLQAELDSLGKQEDVQPQINQINVELRGLQEDKARLESRQSDLRREKEILQQQLKSLEDMMKMKEEKLRNKFRDTYDALQWLRQNRSLFEGNVHEPMMLVINVRNPCHAKYIESHIPANDLRAFVFQRQEDMERFMKEVRDSRRLRVNAVIAPCESFARRPPGRPLDTLKQFGFFSYLRELFDAPEEVMSYLCYQYKVHEVPVGTEKTKEMIEEVIRETQLRIIYTAEEKYHVKKSQYSNKTIASNSVLRPSQFLNLAVEADKRNRLWEQLKVKQNVTAIDAQIKTLQEQQSQLDRRDNELLRRKKMLSEMKGKKRQLEQKISAKQDSLIQMEQSGIDLRQAEQEACTKTRAVNSQKVAIVTEFGQHIVKLHMVKVYLALEIVELSAEKARLESSCREATVRVQTLEQKCKQLDETKTALLNTCHERLKKAKETCNIDPRENGIPEELKTMHFMPLMRHSCDPKAFSELPNTLDEIDAWLNEERSRAECFTGLSSGVVEEYTRRSQEIENLSRELEEKHSALETYQQNISQAKEQWLNPLRLLVEQINEKFSDFFYSMQCAGEVDLHSENEEEYDRYGIRIRVKFRSSTQLHELTPHHQSGGERSVSTMLYLMALQELNRCPFRVVDEINQGMDPVNERRVFDIVVRTACSGTTSQYFFITPKLLPNLQYADEMTVLCVHNGPQMLAPTKWNEKAFLRRARRRQTRAANA</sequence>
<dbReference type="Ensembl" id="ENSSFOT00015077804.1">
    <property type="protein sequence ID" value="ENSSFOP00015050526.1"/>
    <property type="gene ID" value="ENSSFOG00015023710.2"/>
</dbReference>
<dbReference type="AlphaFoldDB" id="A0A8C9VGD7"/>
<dbReference type="FunFam" id="3.40.50.300:FF:001301">
    <property type="entry name" value="Structural maintenance of chromosomes 5"/>
    <property type="match status" value="1"/>
</dbReference>
<dbReference type="GO" id="GO:0030915">
    <property type="term" value="C:Smc5-Smc6 complex"/>
    <property type="evidence" value="ECO:0007669"/>
    <property type="project" value="TreeGrafter"/>
</dbReference>
<dbReference type="OrthoDB" id="10254973at2759"/>
<feature type="domain" description="RecF/RecN/SMC N-terminal" evidence="15">
    <location>
        <begin position="36"/>
        <end position="1027"/>
    </location>
</feature>
<keyword evidence="9 13" id="KW-0175">Coiled coil</keyword>
<dbReference type="PANTHER" id="PTHR45916:SF1">
    <property type="entry name" value="STRUCTURAL MAINTENANCE OF CHROMOSOMES PROTEIN 5"/>
    <property type="match status" value="1"/>
</dbReference>
<dbReference type="GeneTree" id="ENSGT00550000074816"/>
<name>A0A8C9VGD7_SCLFO</name>
<dbReference type="GO" id="GO:0000781">
    <property type="term" value="C:chromosome, telomeric region"/>
    <property type="evidence" value="ECO:0007669"/>
    <property type="project" value="UniProtKB-SubCell"/>
</dbReference>
<evidence type="ECO:0000256" key="7">
    <source>
        <dbReference type="ARBA" id="ARBA00022840"/>
    </source>
</evidence>
<feature type="coiled-coil region" evidence="13">
    <location>
        <begin position="650"/>
        <end position="701"/>
    </location>
</feature>
<dbReference type="PANTHER" id="PTHR45916">
    <property type="entry name" value="STRUCTURAL MAINTENANCE OF CHROMOSOMES PROTEIN 5"/>
    <property type="match status" value="1"/>
</dbReference>
<gene>
    <name evidence="16" type="primary">SMC5</name>
    <name evidence="16" type="synonym">smc5</name>
</gene>
<evidence type="ECO:0000256" key="8">
    <source>
        <dbReference type="ARBA" id="ARBA00022895"/>
    </source>
</evidence>
<evidence type="ECO:0000256" key="6">
    <source>
        <dbReference type="ARBA" id="ARBA00022741"/>
    </source>
</evidence>
<evidence type="ECO:0000256" key="1">
    <source>
        <dbReference type="ARBA" id="ARBA00004123"/>
    </source>
</evidence>
<dbReference type="Gene3D" id="3.40.50.300">
    <property type="entry name" value="P-loop containing nucleotide triphosphate hydrolases"/>
    <property type="match status" value="2"/>
</dbReference>
<evidence type="ECO:0000256" key="2">
    <source>
        <dbReference type="ARBA" id="ARBA00004574"/>
    </source>
</evidence>
<comment type="subunit">
    <text evidence="12">Forms a heterodimer with smc6. Component of the SMC5-SMC6 complex which consists at least of smc5, smc6, nsmce2, nsmce1 and nsmce4a.</text>
</comment>
<organism evidence="16 17">
    <name type="scientific">Scleropages formosus</name>
    <name type="common">Asian bonytongue</name>
    <name type="synonym">Osteoglossum formosum</name>
    <dbReference type="NCBI Taxonomy" id="113540"/>
    <lineage>
        <taxon>Eukaryota</taxon>
        <taxon>Metazoa</taxon>
        <taxon>Chordata</taxon>
        <taxon>Craniata</taxon>
        <taxon>Vertebrata</taxon>
        <taxon>Euteleostomi</taxon>
        <taxon>Actinopterygii</taxon>
        <taxon>Neopterygii</taxon>
        <taxon>Teleostei</taxon>
        <taxon>Osteoglossocephala</taxon>
        <taxon>Osteoglossomorpha</taxon>
        <taxon>Osteoglossiformes</taxon>
        <taxon>Osteoglossidae</taxon>
        <taxon>Scleropages</taxon>
    </lineage>
</organism>
<evidence type="ECO:0000313" key="17">
    <source>
        <dbReference type="Proteomes" id="UP000694397"/>
    </source>
</evidence>
<evidence type="ECO:0000256" key="12">
    <source>
        <dbReference type="ARBA" id="ARBA00063886"/>
    </source>
</evidence>
<comment type="similarity">
    <text evidence="3">Belongs to the SMC family. SMC5 subfamily.</text>
</comment>
<dbReference type="Proteomes" id="UP000694397">
    <property type="component" value="Chromosome 6"/>
</dbReference>
<evidence type="ECO:0000256" key="4">
    <source>
        <dbReference type="ARBA" id="ARBA00018687"/>
    </source>
</evidence>
<reference evidence="16" key="2">
    <citation type="submission" date="2025-08" db="UniProtKB">
        <authorList>
            <consortium name="Ensembl"/>
        </authorList>
    </citation>
    <scope>IDENTIFICATION</scope>
</reference>
<evidence type="ECO:0000256" key="14">
    <source>
        <dbReference type="SAM" id="MobiDB-lite"/>
    </source>
</evidence>
<dbReference type="InterPro" id="IPR027417">
    <property type="entry name" value="P-loop_NTPase"/>
</dbReference>
<keyword evidence="8" id="KW-0779">Telomere</keyword>
<evidence type="ECO:0000256" key="5">
    <source>
        <dbReference type="ARBA" id="ARBA00022454"/>
    </source>
</evidence>
<keyword evidence="10" id="KW-0539">Nucleus</keyword>
<keyword evidence="7" id="KW-0067">ATP-binding</keyword>
<proteinExistence type="inferred from homology"/>
<feature type="coiled-coil region" evidence="13">
    <location>
        <begin position="225"/>
        <end position="291"/>
    </location>
</feature>
<dbReference type="GO" id="GO:0000724">
    <property type="term" value="P:double-strand break repair via homologous recombination"/>
    <property type="evidence" value="ECO:0007669"/>
    <property type="project" value="TreeGrafter"/>
</dbReference>
<feature type="compositionally biased region" description="Basic residues" evidence="14">
    <location>
        <begin position="1"/>
        <end position="10"/>
    </location>
</feature>
<evidence type="ECO:0000256" key="13">
    <source>
        <dbReference type="SAM" id="Coils"/>
    </source>
</evidence>
<comment type="subcellular location">
    <subcellularLocation>
        <location evidence="2">Chromosome</location>
        <location evidence="2">Telomere</location>
    </subcellularLocation>
    <subcellularLocation>
        <location evidence="1">Nucleus</location>
    </subcellularLocation>
</comment>
<reference evidence="16" key="3">
    <citation type="submission" date="2025-09" db="UniProtKB">
        <authorList>
            <consortium name="Ensembl"/>
        </authorList>
    </citation>
    <scope>IDENTIFICATION</scope>
</reference>
<feature type="coiled-coil region" evidence="13">
    <location>
        <begin position="385"/>
        <end position="440"/>
    </location>
</feature>
<keyword evidence="6" id="KW-0547">Nucleotide-binding</keyword>
<evidence type="ECO:0000259" key="15">
    <source>
        <dbReference type="Pfam" id="PF02463"/>
    </source>
</evidence>